<protein>
    <submittedName>
        <fullName evidence="1">Uncharacterized protein</fullName>
    </submittedName>
</protein>
<organism evidence="1 2">
    <name type="scientific">Capnocytophaga canimorsus</name>
    <dbReference type="NCBI Taxonomy" id="28188"/>
    <lineage>
        <taxon>Bacteria</taxon>
        <taxon>Pseudomonadati</taxon>
        <taxon>Bacteroidota</taxon>
        <taxon>Flavobacteriia</taxon>
        <taxon>Flavobacteriales</taxon>
        <taxon>Flavobacteriaceae</taxon>
        <taxon>Capnocytophaga</taxon>
    </lineage>
</organism>
<sequence>MALAIVSVGAYAQGTTVCTDDRNNPAIGTPYTYEVITTNNGFTGGGKYHWYITREANLINGAKQNATNNNFFDVVATAGNATYDDANNTNKPLTLTWKPDALTDGNPFYLVIKYTEEKNGCESSNMKAMRIKPLNNFKLKVTPVKDADGAPFNNGEEKVCAADISSAQVLASGKVKYEYGKTTLYYKIEMSGYTGSWKPTISLPELKGKEGTTDLAEFVGRKYESVEWKVGGAGFENFSDNFVANASVSNLLAKTATTEKTFILKVVVNNGTYEGLTDENISLSTKGNMILADGTRLGARDVNDDCSEITDEANNKKGSQVILARPEIQAQSGNFIIQIQ</sequence>
<reference evidence="2" key="1">
    <citation type="submission" date="2017-06" db="EMBL/GenBank/DDBJ databases">
        <title>Capnocytophaga spp. assemblies.</title>
        <authorList>
            <person name="Gulvik C.A."/>
        </authorList>
    </citation>
    <scope>NUCLEOTIDE SEQUENCE [LARGE SCALE GENOMIC DNA]</scope>
    <source>
        <strain evidence="2">H5594</strain>
    </source>
</reference>
<name>A0A250G512_9FLAO</name>
<dbReference type="Proteomes" id="UP000243136">
    <property type="component" value="Chromosome"/>
</dbReference>
<gene>
    <name evidence="1" type="ORF">CGC56_09605</name>
</gene>
<proteinExistence type="predicted"/>
<accession>A0A250G512</accession>
<evidence type="ECO:0000313" key="2">
    <source>
        <dbReference type="Proteomes" id="UP000243136"/>
    </source>
</evidence>
<evidence type="ECO:0000313" key="1">
    <source>
        <dbReference type="EMBL" id="ATA92393.1"/>
    </source>
</evidence>
<dbReference type="EMBL" id="CP022388">
    <property type="protein sequence ID" value="ATA92393.1"/>
    <property type="molecule type" value="Genomic_DNA"/>
</dbReference>
<dbReference type="AlphaFoldDB" id="A0A250G512"/>